<dbReference type="Gene3D" id="3.50.50.60">
    <property type="entry name" value="FAD/NAD(P)-binding domain"/>
    <property type="match status" value="2"/>
</dbReference>
<dbReference type="PROSITE" id="PS51379">
    <property type="entry name" value="4FE4S_FER_2"/>
    <property type="match status" value="2"/>
</dbReference>
<keyword evidence="4" id="KW-0472">Membrane</keyword>
<dbReference type="PRINTS" id="PR00469">
    <property type="entry name" value="PNDRDTASEII"/>
</dbReference>
<comment type="caution">
    <text evidence="6">The sequence shown here is derived from an EMBL/GenBank/DDBJ whole genome shotgun (WGS) entry which is preliminary data.</text>
</comment>
<dbReference type="Gene3D" id="3.30.70.3270">
    <property type="match status" value="1"/>
</dbReference>
<proteinExistence type="predicted"/>
<dbReference type="Pfam" id="PF14691">
    <property type="entry name" value="Fer4_20"/>
    <property type="match status" value="1"/>
</dbReference>
<evidence type="ECO:0000256" key="3">
    <source>
        <dbReference type="ARBA" id="ARBA00023014"/>
    </source>
</evidence>
<dbReference type="OrthoDB" id="9803192at2"/>
<feature type="transmembrane region" description="Helical" evidence="4">
    <location>
        <begin position="595"/>
        <end position="616"/>
    </location>
</feature>
<keyword evidence="4" id="KW-1133">Transmembrane helix</keyword>
<evidence type="ECO:0000259" key="5">
    <source>
        <dbReference type="PROSITE" id="PS51379"/>
    </source>
</evidence>
<dbReference type="Proteomes" id="UP000235653">
    <property type="component" value="Unassembled WGS sequence"/>
</dbReference>
<keyword evidence="4" id="KW-0812">Transmembrane</keyword>
<dbReference type="InterPro" id="IPR028261">
    <property type="entry name" value="DPD_II"/>
</dbReference>
<dbReference type="PROSITE" id="PS00198">
    <property type="entry name" value="4FE4S_FER_1"/>
    <property type="match status" value="1"/>
</dbReference>
<dbReference type="InterPro" id="IPR017896">
    <property type="entry name" value="4Fe4S_Fe-S-bd"/>
</dbReference>
<dbReference type="Pfam" id="PF00037">
    <property type="entry name" value="Fer4"/>
    <property type="match status" value="2"/>
</dbReference>
<name>A0A2P5P6K4_9CHLR</name>
<dbReference type="InterPro" id="IPR009051">
    <property type="entry name" value="Helical_ferredxn"/>
</dbReference>
<dbReference type="GO" id="GO:0046872">
    <property type="term" value="F:metal ion binding"/>
    <property type="evidence" value="ECO:0007669"/>
    <property type="project" value="UniProtKB-KW"/>
</dbReference>
<evidence type="ECO:0000256" key="1">
    <source>
        <dbReference type="ARBA" id="ARBA00022723"/>
    </source>
</evidence>
<keyword evidence="2" id="KW-0408">Iron</keyword>
<reference evidence="6 7" key="1">
    <citation type="journal article" date="2017" name="ISME J.">
        <title>Grape pomace compost harbors organohalide-respiring Dehalogenimonas species with novel reductive dehalogenase genes.</title>
        <authorList>
            <person name="Yang Y."/>
            <person name="Higgins S.A."/>
            <person name="Yan J."/>
            <person name="Simsir B."/>
            <person name="Chourey K."/>
            <person name="Iyer R."/>
            <person name="Hettich R.L."/>
            <person name="Baldwin B."/>
            <person name="Ogles D.M."/>
            <person name="Loffler F.E."/>
        </authorList>
    </citation>
    <scope>NUCLEOTIDE SEQUENCE [LARGE SCALE GENOMIC DNA]</scope>
    <source>
        <strain evidence="6 7">GP</strain>
    </source>
</reference>
<dbReference type="InterPro" id="IPR023753">
    <property type="entry name" value="FAD/NAD-binding_dom"/>
</dbReference>
<feature type="domain" description="4Fe-4S ferredoxin-type" evidence="5">
    <location>
        <begin position="541"/>
        <end position="570"/>
    </location>
</feature>
<feature type="domain" description="4Fe-4S ferredoxin-type" evidence="5">
    <location>
        <begin position="47"/>
        <end position="76"/>
    </location>
</feature>
<evidence type="ECO:0000313" key="7">
    <source>
        <dbReference type="Proteomes" id="UP000235653"/>
    </source>
</evidence>
<evidence type="ECO:0000313" key="6">
    <source>
        <dbReference type="EMBL" id="PPD57917.1"/>
    </source>
</evidence>
<keyword evidence="1" id="KW-0479">Metal-binding</keyword>
<dbReference type="PANTHER" id="PTHR42783">
    <property type="entry name" value="GLUTAMATE SYNTHASE [NADPH] SMALL CHAIN"/>
    <property type="match status" value="1"/>
</dbReference>
<dbReference type="PANTHER" id="PTHR42783:SF3">
    <property type="entry name" value="GLUTAMATE SYNTHASE [NADPH] SMALL CHAIN-RELATED"/>
    <property type="match status" value="1"/>
</dbReference>
<accession>A0A2P5P6K4</accession>
<dbReference type="GO" id="GO:0051536">
    <property type="term" value="F:iron-sulfur cluster binding"/>
    <property type="evidence" value="ECO:0007669"/>
    <property type="project" value="UniProtKB-KW"/>
</dbReference>
<dbReference type="Pfam" id="PF07992">
    <property type="entry name" value="Pyr_redox_2"/>
    <property type="match status" value="1"/>
</dbReference>
<dbReference type="AlphaFoldDB" id="A0A2P5P6K4"/>
<dbReference type="PRINTS" id="PR00368">
    <property type="entry name" value="FADPNR"/>
</dbReference>
<dbReference type="EMBL" id="JQAN02000010">
    <property type="protein sequence ID" value="PPD57917.1"/>
    <property type="molecule type" value="Genomic_DNA"/>
</dbReference>
<dbReference type="InterPro" id="IPR017900">
    <property type="entry name" value="4Fe4S_Fe_S_CS"/>
</dbReference>
<keyword evidence="7" id="KW-1185">Reference proteome</keyword>
<gene>
    <name evidence="6" type="ORF">JP09_006360</name>
</gene>
<dbReference type="SUPFAM" id="SSF46548">
    <property type="entry name" value="alpha-helical ferredoxin"/>
    <property type="match status" value="1"/>
</dbReference>
<dbReference type="InterPro" id="IPR036188">
    <property type="entry name" value="FAD/NAD-bd_sf"/>
</dbReference>
<protein>
    <submittedName>
        <fullName evidence="6">FAD-dependent oxidoreductase</fullName>
    </submittedName>
</protein>
<evidence type="ECO:0000256" key="4">
    <source>
        <dbReference type="SAM" id="Phobius"/>
    </source>
</evidence>
<keyword evidence="3" id="KW-0411">Iron-sulfur</keyword>
<sequence>MGGKYLRTAHRPLAPEETELAKIDNKNIVIVPEQAVSRGRQTFGAHQEFKWSEAKCTACDRCDRACPVDAITLNRTRQVKKRMRTAPCSQACPAGLDASRYIRFIAEGKYAEAVAVMRERVPFPLVLGYICKHPCEAECQRNEYEGSLLIRALKRFAAEKDDGSWRKNLKIAPATGKKVAVIGSGPAGLSTAYFLALLGHKVTVFEALPDKGGKMLSSIPEYQLPKNVMNLEIGTIESIGVDIKTNSRVESIDSLFAQGFDSSVLAIGILGWGKSLKLPIPGSRDAGVSDGETVMADVDAGKPVEFGQKVIILGGGSLAFRLAVAAARSGAKEVHIFGQEHTGDREADSFEVDEAVAEGVIVHSSSLFYRVYSENSKAAGILGQKIRAFGYDRAGELGYDPLPNTEERYPADIVISALGRAGDTPQGNLEVSRRGVFAAGDAVNEQRSVVESIAAGRWTASMVDRYLGGSGNLDQQLAPPESSKAVTPIRSLLRRMPSPVPVKQVRAADGSMAASEQTLEEKAAKLDAERCLKCDLCYDLKDYSLDTSACVFCGRCVEACMWNAITPGVGYTTVVEARRAAEKAESAEQAGKRKVYLYALRILVAAGVLLIAAVLLSKINA</sequence>
<evidence type="ECO:0000256" key="2">
    <source>
        <dbReference type="ARBA" id="ARBA00023004"/>
    </source>
</evidence>
<dbReference type="SUPFAM" id="SSF51971">
    <property type="entry name" value="Nucleotide-binding domain"/>
    <property type="match status" value="1"/>
</dbReference>
<organism evidence="6 7">
    <name type="scientific">Dehalogenimonas etheniformans</name>
    <dbReference type="NCBI Taxonomy" id="1536648"/>
    <lineage>
        <taxon>Bacteria</taxon>
        <taxon>Bacillati</taxon>
        <taxon>Chloroflexota</taxon>
        <taxon>Dehalococcoidia</taxon>
        <taxon>Dehalococcoidales</taxon>
        <taxon>Dehalococcoidaceae</taxon>
        <taxon>Dehalogenimonas</taxon>
    </lineage>
</organism>
<dbReference type="SUPFAM" id="SSF54862">
    <property type="entry name" value="4Fe-4S ferredoxins"/>
    <property type="match status" value="2"/>
</dbReference>
<dbReference type="Gene3D" id="1.10.1060.10">
    <property type="entry name" value="Alpha-helical ferredoxin"/>
    <property type="match status" value="1"/>
</dbReference>
<dbReference type="GO" id="GO:0016491">
    <property type="term" value="F:oxidoreductase activity"/>
    <property type="evidence" value="ECO:0007669"/>
    <property type="project" value="InterPro"/>
</dbReference>